<keyword evidence="2" id="KW-1185">Reference proteome</keyword>
<sequence>MVTANTRRTLEAFGQTVSEIRSLIRYLRETYGEKVVLVGVSLSGL</sequence>
<dbReference type="Proteomes" id="UP000294746">
    <property type="component" value="Unassembled WGS sequence"/>
</dbReference>
<evidence type="ECO:0000313" key="1">
    <source>
        <dbReference type="EMBL" id="TCP70227.1"/>
    </source>
</evidence>
<name>A0A4R2RZ82_9BACL</name>
<accession>A0A4R2RZ82</accession>
<dbReference type="AlphaFoldDB" id="A0A4R2RZ82"/>
<reference evidence="1 2" key="1">
    <citation type="submission" date="2019-03" db="EMBL/GenBank/DDBJ databases">
        <title>Genomic Encyclopedia of Type Strains, Phase IV (KMG-IV): sequencing the most valuable type-strain genomes for metagenomic binning, comparative biology and taxonomic classification.</title>
        <authorList>
            <person name="Goeker M."/>
        </authorList>
    </citation>
    <scope>NUCLEOTIDE SEQUENCE [LARGE SCALE GENOMIC DNA]</scope>
    <source>
        <strain evidence="1 2">DSM 46831</strain>
    </source>
</reference>
<evidence type="ECO:0000313" key="2">
    <source>
        <dbReference type="Proteomes" id="UP000294746"/>
    </source>
</evidence>
<gene>
    <name evidence="1" type="ORF">EDD57_10340</name>
</gene>
<comment type="caution">
    <text evidence="1">The sequence shown here is derived from an EMBL/GenBank/DDBJ whole genome shotgun (WGS) entry which is preliminary data.</text>
</comment>
<dbReference type="EMBL" id="SLXV01000003">
    <property type="protein sequence ID" value="TCP70227.1"/>
    <property type="molecule type" value="Genomic_DNA"/>
</dbReference>
<protein>
    <submittedName>
        <fullName evidence="1">Uncharacterized protein</fullName>
    </submittedName>
</protein>
<proteinExistence type="predicted"/>
<organism evidence="1 2">
    <name type="scientific">Baia soyae</name>
    <dbReference type="NCBI Taxonomy" id="1544746"/>
    <lineage>
        <taxon>Bacteria</taxon>
        <taxon>Bacillati</taxon>
        <taxon>Bacillota</taxon>
        <taxon>Bacilli</taxon>
        <taxon>Bacillales</taxon>
        <taxon>Thermoactinomycetaceae</taxon>
        <taxon>Baia</taxon>
    </lineage>
</organism>